<dbReference type="PANTHER" id="PTHR35585:SF1">
    <property type="entry name" value="HHE DOMAIN PROTEIN (AFU_ORTHOLOGUE AFUA_4G00730)"/>
    <property type="match status" value="1"/>
</dbReference>
<reference evidence="2 3" key="1">
    <citation type="journal article" date="2013" name="Genome Announc.">
        <title>Draft Genome Sequence of Sphingobium lactosutens Strain DS20T, Isolated from a Hexachlorocyclohexane Dumpsite.</title>
        <authorList>
            <person name="Kumar R."/>
            <person name="Dwivedi V."/>
            <person name="Negi V."/>
            <person name="Khurana J.P."/>
            <person name="Lal R."/>
        </authorList>
    </citation>
    <scope>NUCLEOTIDE SEQUENCE [LARGE SCALE GENOMIC DNA]</scope>
    <source>
        <strain evidence="2 3">DS20</strain>
    </source>
</reference>
<dbReference type="PATRIC" id="fig|1331060.3.peg.3546"/>
<dbReference type="RefSeq" id="WP_021227243.1">
    <property type="nucleotide sequence ID" value="NZ_ATDP01000101.1"/>
</dbReference>
<feature type="domain" description="Hemerythrin-like" evidence="1">
    <location>
        <begin position="39"/>
        <end position="148"/>
    </location>
</feature>
<protein>
    <recommendedName>
        <fullName evidence="1">Hemerythrin-like domain-containing protein</fullName>
    </recommendedName>
</protein>
<dbReference type="Pfam" id="PF01814">
    <property type="entry name" value="Hemerythrin"/>
    <property type="match status" value="1"/>
</dbReference>
<organism evidence="2 3">
    <name type="scientific">Sphingobium lactosutens DS20</name>
    <dbReference type="NCBI Taxonomy" id="1331060"/>
    <lineage>
        <taxon>Bacteria</taxon>
        <taxon>Pseudomonadati</taxon>
        <taxon>Pseudomonadota</taxon>
        <taxon>Alphaproteobacteria</taxon>
        <taxon>Sphingomonadales</taxon>
        <taxon>Sphingomonadaceae</taxon>
        <taxon>Sphingobium</taxon>
    </lineage>
</organism>
<dbReference type="InterPro" id="IPR012312">
    <property type="entry name" value="Hemerythrin-like"/>
</dbReference>
<keyword evidence="3" id="KW-1185">Reference proteome</keyword>
<dbReference type="AlphaFoldDB" id="T0HKP7"/>
<dbReference type="EMBL" id="ATDP01000101">
    <property type="protein sequence ID" value="EQB12743.1"/>
    <property type="molecule type" value="Genomic_DNA"/>
</dbReference>
<comment type="caution">
    <text evidence="2">The sequence shown here is derived from an EMBL/GenBank/DDBJ whole genome shotgun (WGS) entry which is preliminary data.</text>
</comment>
<proteinExistence type="predicted"/>
<dbReference type="Proteomes" id="UP000015531">
    <property type="component" value="Unassembled WGS sequence"/>
</dbReference>
<accession>T0HKP7</accession>
<name>T0HKP7_9SPHN</name>
<sequence>MSIIDKVVAAVTPPESEEARVKARQDAEAVARPGDWLSQILDHHRQIEALFAAVKAATTPSARRDAQKRLALVLTGHSIAEEAAIYPALAADKQVGHAELAYQEQSAAKMEMGLLERLDPMSQDYLDKLEHIRGAVAHHVYSEEGTWFLELAKDASPDEQAMIAQRYREEFDRYAMSPA</sequence>
<evidence type="ECO:0000259" key="1">
    <source>
        <dbReference type="Pfam" id="PF01814"/>
    </source>
</evidence>
<evidence type="ECO:0000313" key="2">
    <source>
        <dbReference type="EMBL" id="EQB12743.1"/>
    </source>
</evidence>
<gene>
    <name evidence="2" type="ORF">RLDS_18390</name>
</gene>
<dbReference type="PANTHER" id="PTHR35585">
    <property type="entry name" value="HHE DOMAIN PROTEIN (AFU_ORTHOLOGUE AFUA_4G00730)"/>
    <property type="match status" value="1"/>
</dbReference>
<dbReference type="OrthoDB" id="7061066at2"/>
<dbReference type="eggNOG" id="ENOG5033K6P">
    <property type="taxonomic scope" value="Bacteria"/>
</dbReference>
<evidence type="ECO:0000313" key="3">
    <source>
        <dbReference type="Proteomes" id="UP000015531"/>
    </source>
</evidence>